<evidence type="ECO:0000313" key="1">
    <source>
        <dbReference type="EMBL" id="WBR14783.1"/>
    </source>
</evidence>
<name>A0AA95EEZ5_9VIRU</name>
<accession>A0AA95EEZ5</accession>
<organism evidence="1 2">
    <name type="scientific">Pandoravirus kuranda</name>
    <dbReference type="NCBI Taxonomy" id="3019033"/>
    <lineage>
        <taxon>Viruses</taxon>
        <taxon>Pandoravirus</taxon>
    </lineage>
</organism>
<dbReference type="EMBL" id="ON887157">
    <property type="protein sequence ID" value="WBR14783.1"/>
    <property type="molecule type" value="Genomic_DNA"/>
</dbReference>
<reference evidence="1" key="1">
    <citation type="submission" date="2022-06" db="EMBL/GenBank/DDBJ databases">
        <authorList>
            <person name="Legendre M."/>
            <person name="Claverie J.-M."/>
            <person name="Alempic J.-M."/>
            <person name="Abergel C."/>
        </authorList>
    </citation>
    <scope>NUCLEOTIDE SEQUENCE</scope>
    <source>
        <strain evidence="1">Kuranda</strain>
    </source>
</reference>
<dbReference type="Proteomes" id="UP001185135">
    <property type="component" value="Segment"/>
</dbReference>
<protein>
    <submittedName>
        <fullName evidence="1">Uncharacterized protein</fullName>
    </submittedName>
</protein>
<proteinExistence type="predicted"/>
<sequence length="113" mass="12157">MSARDQHSDRRGLVLESVHDLAATCSSHEEQPALLGEREAQGEAPVYASCNDGATASAIDEDAFMEDATDDSVHVTRSDALVQFRQGVTLWRLSDCTTLGEQPGGEDSFISCL</sequence>
<gene>
    <name evidence="1" type="ORF">pkur_cds_609</name>
</gene>
<evidence type="ECO:0000313" key="2">
    <source>
        <dbReference type="Proteomes" id="UP001185135"/>
    </source>
</evidence>